<name>A0A9D4BCV7_DREPO</name>
<reference evidence="1" key="1">
    <citation type="journal article" date="2019" name="bioRxiv">
        <title>The Genome of the Zebra Mussel, Dreissena polymorpha: A Resource for Invasive Species Research.</title>
        <authorList>
            <person name="McCartney M.A."/>
            <person name="Auch B."/>
            <person name="Kono T."/>
            <person name="Mallez S."/>
            <person name="Zhang Y."/>
            <person name="Obille A."/>
            <person name="Becker A."/>
            <person name="Abrahante J.E."/>
            <person name="Garbe J."/>
            <person name="Badalamenti J.P."/>
            <person name="Herman A."/>
            <person name="Mangelson H."/>
            <person name="Liachko I."/>
            <person name="Sullivan S."/>
            <person name="Sone E.D."/>
            <person name="Koren S."/>
            <person name="Silverstein K.A.T."/>
            <person name="Beckman K.B."/>
            <person name="Gohl D.M."/>
        </authorList>
    </citation>
    <scope>NUCLEOTIDE SEQUENCE</scope>
    <source>
        <strain evidence="1">Duluth1</strain>
        <tissue evidence="1">Whole animal</tissue>
    </source>
</reference>
<organism evidence="1 2">
    <name type="scientific">Dreissena polymorpha</name>
    <name type="common">Zebra mussel</name>
    <name type="synonym">Mytilus polymorpha</name>
    <dbReference type="NCBI Taxonomy" id="45954"/>
    <lineage>
        <taxon>Eukaryota</taxon>
        <taxon>Metazoa</taxon>
        <taxon>Spiralia</taxon>
        <taxon>Lophotrochozoa</taxon>
        <taxon>Mollusca</taxon>
        <taxon>Bivalvia</taxon>
        <taxon>Autobranchia</taxon>
        <taxon>Heteroconchia</taxon>
        <taxon>Euheterodonta</taxon>
        <taxon>Imparidentia</taxon>
        <taxon>Neoheterodontei</taxon>
        <taxon>Myida</taxon>
        <taxon>Dreissenoidea</taxon>
        <taxon>Dreissenidae</taxon>
        <taxon>Dreissena</taxon>
    </lineage>
</organism>
<dbReference type="Gene3D" id="3.30.420.10">
    <property type="entry name" value="Ribonuclease H-like superfamily/Ribonuclease H"/>
    <property type="match status" value="1"/>
</dbReference>
<evidence type="ECO:0000313" key="1">
    <source>
        <dbReference type="EMBL" id="KAH3697911.1"/>
    </source>
</evidence>
<comment type="caution">
    <text evidence="1">The sequence shown here is derived from an EMBL/GenBank/DDBJ whole genome shotgun (WGS) entry which is preliminary data.</text>
</comment>
<dbReference type="Proteomes" id="UP000828390">
    <property type="component" value="Unassembled WGS sequence"/>
</dbReference>
<protein>
    <submittedName>
        <fullName evidence="1">Uncharacterized protein</fullName>
    </submittedName>
</protein>
<dbReference type="InterPro" id="IPR036397">
    <property type="entry name" value="RNaseH_sf"/>
</dbReference>
<accession>A0A9D4BCV7</accession>
<dbReference type="AlphaFoldDB" id="A0A9D4BCV7"/>
<reference evidence="1" key="2">
    <citation type="submission" date="2020-11" db="EMBL/GenBank/DDBJ databases">
        <authorList>
            <person name="McCartney M.A."/>
            <person name="Auch B."/>
            <person name="Kono T."/>
            <person name="Mallez S."/>
            <person name="Becker A."/>
            <person name="Gohl D.M."/>
            <person name="Silverstein K.A.T."/>
            <person name="Koren S."/>
            <person name="Bechman K.B."/>
            <person name="Herman A."/>
            <person name="Abrahante J.E."/>
            <person name="Garbe J."/>
        </authorList>
    </citation>
    <scope>NUCLEOTIDE SEQUENCE</scope>
    <source>
        <strain evidence="1">Duluth1</strain>
        <tissue evidence="1">Whole animal</tissue>
    </source>
</reference>
<gene>
    <name evidence="1" type="ORF">DPMN_085423</name>
</gene>
<dbReference type="EMBL" id="JAIWYP010000016">
    <property type="protein sequence ID" value="KAH3697911.1"/>
    <property type="molecule type" value="Genomic_DNA"/>
</dbReference>
<keyword evidence="2" id="KW-1185">Reference proteome</keyword>
<evidence type="ECO:0000313" key="2">
    <source>
        <dbReference type="Proteomes" id="UP000828390"/>
    </source>
</evidence>
<proteinExistence type="predicted"/>
<sequence>MGTRKTTSTVLLHLECGMPDLGQQRQINQMKYYARTNPMENNLPINSKVTEDPAYRKPKNHIGIPYARNVQALNVYYQINKIRIQPPTYYSLSEIAKPNIDFHLSTLIKKSEIDSNSATIALNYISNIYGGYTQIFTDGSKNEELDLAGAAYVVYNPQNAIIHHNKVKLNKELSIFACELAIINDAVMWLNTLDTHEQTNYAILTDS</sequence>
<dbReference type="GO" id="GO:0003676">
    <property type="term" value="F:nucleic acid binding"/>
    <property type="evidence" value="ECO:0007669"/>
    <property type="project" value="InterPro"/>
</dbReference>